<evidence type="ECO:0000313" key="1">
    <source>
        <dbReference type="EMBL" id="ANX03265.1"/>
    </source>
</evidence>
<dbReference type="InParanoid" id="A0A1B1YR70"/>
<name>A0A1B1YR70_9GAMM</name>
<dbReference type="EMBL" id="CP014671">
    <property type="protein sequence ID" value="ANX03265.1"/>
    <property type="molecule type" value="Genomic_DNA"/>
</dbReference>
<dbReference type="OrthoDB" id="5405867at2"/>
<organism evidence="1 2">
    <name type="scientific">Immundisolibacter cernigliae</name>
    <dbReference type="NCBI Taxonomy" id="1810504"/>
    <lineage>
        <taxon>Bacteria</taxon>
        <taxon>Pseudomonadati</taxon>
        <taxon>Pseudomonadota</taxon>
        <taxon>Gammaproteobacteria</taxon>
        <taxon>Immundisolibacterales</taxon>
        <taxon>Immundisolibacteraceae</taxon>
        <taxon>Immundisolibacter</taxon>
    </lineage>
</organism>
<gene>
    <name evidence="1" type="ORF">PG2T_03030</name>
</gene>
<proteinExistence type="predicted"/>
<sequence length="92" mass="9684">MTSNHRQPPAWLEQARNDPAAVFAGPEDVARNDALTMNEKVEVLRAWELEALELAEAETEGMPGSANGLLQRILATLTELTGGSGKGGPASG</sequence>
<reference evidence="2" key="1">
    <citation type="submission" date="2016-03" db="EMBL/GenBank/DDBJ databases">
        <title>Complete genome sequence of Solimmundus cernigliae, representing a novel lineage of polycyclic aromatic hydrocarbon degraders within the Gammaproteobacteria.</title>
        <authorList>
            <person name="Singleton D.R."/>
            <person name="Dickey A.N."/>
            <person name="Scholl E.H."/>
            <person name="Wright F.A."/>
            <person name="Aitken M.D."/>
        </authorList>
    </citation>
    <scope>NUCLEOTIDE SEQUENCE [LARGE SCALE GENOMIC DNA]</scope>
    <source>
        <strain evidence="2">TR3.2</strain>
    </source>
</reference>
<dbReference type="KEGG" id="gbi:PG2T_03030"/>
<keyword evidence="2" id="KW-1185">Reference proteome</keyword>
<protein>
    <submittedName>
        <fullName evidence="1">Uncharacterized protein</fullName>
    </submittedName>
</protein>
<evidence type="ECO:0000313" key="2">
    <source>
        <dbReference type="Proteomes" id="UP000092952"/>
    </source>
</evidence>
<accession>A0A1B1YR70</accession>
<dbReference type="STRING" id="1810504.PG2T_03030"/>
<dbReference type="Proteomes" id="UP000092952">
    <property type="component" value="Chromosome"/>
</dbReference>
<dbReference type="AlphaFoldDB" id="A0A1B1YR70"/>
<dbReference type="RefSeq" id="WP_068802770.1">
    <property type="nucleotide sequence ID" value="NZ_CP014671.1"/>
</dbReference>